<evidence type="ECO:0000256" key="1">
    <source>
        <dbReference type="ARBA" id="ARBA00022555"/>
    </source>
</evidence>
<dbReference type="SUPFAM" id="SSF52402">
    <property type="entry name" value="Adenine nucleotide alpha hydrolases-like"/>
    <property type="match status" value="1"/>
</dbReference>
<dbReference type="Gene3D" id="2.30.30.280">
    <property type="entry name" value="Adenine nucleotide alpha hydrolases-like domains"/>
    <property type="match status" value="1"/>
</dbReference>
<dbReference type="NCBIfam" id="NF001138">
    <property type="entry name" value="PRK00143.1"/>
    <property type="match status" value="1"/>
</dbReference>
<keyword evidence="7" id="KW-1015">Disulfide bond</keyword>
<keyword evidence="2" id="KW-0808">Transferase</keyword>
<evidence type="ECO:0000256" key="3">
    <source>
        <dbReference type="ARBA" id="ARBA00022694"/>
    </source>
</evidence>
<protein>
    <recommendedName>
        <fullName evidence="8">tRNA-specific 2-thiouridylase MnmA-like central domain-containing protein</fullName>
    </recommendedName>
</protein>
<evidence type="ECO:0000256" key="2">
    <source>
        <dbReference type="ARBA" id="ARBA00022679"/>
    </source>
</evidence>
<dbReference type="Gene3D" id="3.40.50.620">
    <property type="entry name" value="HUPs"/>
    <property type="match status" value="1"/>
</dbReference>
<keyword evidence="4" id="KW-0547">Nucleotide-binding</keyword>
<dbReference type="Pfam" id="PF20259">
    <property type="entry name" value="tRNA_Me_trans_M"/>
    <property type="match status" value="1"/>
</dbReference>
<proteinExistence type="predicted"/>
<dbReference type="EMBL" id="BARU01017361">
    <property type="protein sequence ID" value="GAH59439.1"/>
    <property type="molecule type" value="Genomic_DNA"/>
</dbReference>
<feature type="non-terminal residue" evidence="9">
    <location>
        <position position="285"/>
    </location>
</feature>
<organism evidence="9">
    <name type="scientific">marine sediment metagenome</name>
    <dbReference type="NCBI Taxonomy" id="412755"/>
    <lineage>
        <taxon>unclassified sequences</taxon>
        <taxon>metagenomes</taxon>
        <taxon>ecological metagenomes</taxon>
    </lineage>
</organism>
<keyword evidence="3" id="KW-0819">tRNA processing</keyword>
<keyword evidence="6" id="KW-0694">RNA-binding</keyword>
<reference evidence="9" key="1">
    <citation type="journal article" date="2014" name="Front. Microbiol.">
        <title>High frequency of phylogenetically diverse reductive dehalogenase-homologous genes in deep subseafloor sedimentary metagenomes.</title>
        <authorList>
            <person name="Kawai M."/>
            <person name="Futagami T."/>
            <person name="Toyoda A."/>
            <person name="Takaki Y."/>
            <person name="Nishi S."/>
            <person name="Hori S."/>
            <person name="Arai W."/>
            <person name="Tsubouchi T."/>
            <person name="Morono Y."/>
            <person name="Uchiyama I."/>
            <person name="Ito T."/>
            <person name="Fujiyama A."/>
            <person name="Inagaki F."/>
            <person name="Takami H."/>
        </authorList>
    </citation>
    <scope>NUCLEOTIDE SEQUENCE</scope>
    <source>
        <strain evidence="9">Expedition CK06-06</strain>
    </source>
</reference>
<feature type="domain" description="tRNA-specific 2-thiouridylase MnmA-like central" evidence="8">
    <location>
        <begin position="209"/>
        <end position="261"/>
    </location>
</feature>
<evidence type="ECO:0000256" key="5">
    <source>
        <dbReference type="ARBA" id="ARBA00022840"/>
    </source>
</evidence>
<evidence type="ECO:0000259" key="8">
    <source>
        <dbReference type="Pfam" id="PF20259"/>
    </source>
</evidence>
<dbReference type="AlphaFoldDB" id="X1I026"/>
<dbReference type="PANTHER" id="PTHR11933">
    <property type="entry name" value="TRNA 5-METHYLAMINOMETHYL-2-THIOURIDYLATE -METHYLTRANSFERASE"/>
    <property type="match status" value="1"/>
</dbReference>
<comment type="caution">
    <text evidence="9">The sequence shown here is derived from an EMBL/GenBank/DDBJ whole genome shotgun (WGS) entry which is preliminary data.</text>
</comment>
<dbReference type="GO" id="GO:0016783">
    <property type="term" value="F:sulfurtransferase activity"/>
    <property type="evidence" value="ECO:0007669"/>
    <property type="project" value="InterPro"/>
</dbReference>
<dbReference type="InterPro" id="IPR014729">
    <property type="entry name" value="Rossmann-like_a/b/a_fold"/>
</dbReference>
<sequence length="285" mass="31599">MVGERKKVFVALSGGVDSSTAAALLLEAGFDCAGVFMITSDESRSAQADAEEAAGKLGIKLYVLDLRSDFERILDYFCSEYKRGRTPNPCVFCNRYIKFGKLWDFARGNGAQLLATGHYARIIEHNDNVGLYEAANGAKDQSYVLSMIDKDILPYVIFPMGGYSKGQTREMAAKFALGTEKRQESQEICFIPNRDWVAVLERRCPELVRKGNIVDSSGNILGEHNGVHRFTIGQRRGLRVAMGKPYYVVKIDAESNTVALGPKEEVMHRQLRATGVNWLTGEPVS</sequence>
<name>X1I026_9ZZZZ</name>
<dbReference type="GO" id="GO:0000049">
    <property type="term" value="F:tRNA binding"/>
    <property type="evidence" value="ECO:0007669"/>
    <property type="project" value="UniProtKB-KW"/>
</dbReference>
<accession>X1I026</accession>
<dbReference type="GO" id="GO:0005524">
    <property type="term" value="F:ATP binding"/>
    <property type="evidence" value="ECO:0007669"/>
    <property type="project" value="UniProtKB-KW"/>
</dbReference>
<evidence type="ECO:0000256" key="4">
    <source>
        <dbReference type="ARBA" id="ARBA00022741"/>
    </source>
</evidence>
<dbReference type="FunFam" id="2.30.30.280:FF:000001">
    <property type="entry name" value="tRNA-specific 2-thiouridylase MnmA"/>
    <property type="match status" value="1"/>
</dbReference>
<dbReference type="InterPro" id="IPR023382">
    <property type="entry name" value="MnmA-like_central_sf"/>
</dbReference>
<dbReference type="Pfam" id="PF03054">
    <property type="entry name" value="tRNA_Me_trans"/>
    <property type="match status" value="1"/>
</dbReference>
<keyword evidence="5" id="KW-0067">ATP-binding</keyword>
<dbReference type="InterPro" id="IPR046884">
    <property type="entry name" value="MnmA-like_central"/>
</dbReference>
<evidence type="ECO:0000313" key="9">
    <source>
        <dbReference type="EMBL" id="GAH59439.1"/>
    </source>
</evidence>
<gene>
    <name evidence="9" type="ORF">S03H2_28814</name>
</gene>
<dbReference type="CDD" id="cd01998">
    <property type="entry name" value="MnmA_TRMU-like"/>
    <property type="match status" value="1"/>
</dbReference>
<evidence type="ECO:0000256" key="7">
    <source>
        <dbReference type="ARBA" id="ARBA00023157"/>
    </source>
</evidence>
<dbReference type="GO" id="GO:0002143">
    <property type="term" value="P:tRNA wobble position uridine thiolation"/>
    <property type="evidence" value="ECO:0007669"/>
    <property type="project" value="TreeGrafter"/>
</dbReference>
<dbReference type="NCBIfam" id="TIGR00420">
    <property type="entry name" value="trmU"/>
    <property type="match status" value="1"/>
</dbReference>
<keyword evidence="1" id="KW-0820">tRNA-binding</keyword>
<dbReference type="InterPro" id="IPR004506">
    <property type="entry name" value="MnmA-like"/>
</dbReference>
<evidence type="ECO:0000256" key="6">
    <source>
        <dbReference type="ARBA" id="ARBA00022884"/>
    </source>
</evidence>
<dbReference type="PANTHER" id="PTHR11933:SF5">
    <property type="entry name" value="MITOCHONDRIAL TRNA-SPECIFIC 2-THIOURIDYLASE 1"/>
    <property type="match status" value="1"/>
</dbReference>